<dbReference type="EMBL" id="JAUKUD010000004">
    <property type="protein sequence ID" value="KAK0746736.1"/>
    <property type="molecule type" value="Genomic_DNA"/>
</dbReference>
<proteinExistence type="predicted"/>
<evidence type="ECO:0000256" key="2">
    <source>
        <dbReference type="SAM" id="Phobius"/>
    </source>
</evidence>
<feature type="region of interest" description="Disordered" evidence="1">
    <location>
        <begin position="88"/>
        <end position="121"/>
    </location>
</feature>
<feature type="compositionally biased region" description="Acidic residues" evidence="1">
    <location>
        <begin position="32"/>
        <end position="41"/>
    </location>
</feature>
<gene>
    <name evidence="3" type="ORF">B0T18DRAFT_158650</name>
</gene>
<evidence type="ECO:0000313" key="3">
    <source>
        <dbReference type="EMBL" id="KAK0746736.1"/>
    </source>
</evidence>
<name>A0AA40EWL3_9PEZI</name>
<feature type="region of interest" description="Disordered" evidence="1">
    <location>
        <begin position="430"/>
        <end position="515"/>
    </location>
</feature>
<feature type="region of interest" description="Disordered" evidence="1">
    <location>
        <begin position="1"/>
        <end position="57"/>
    </location>
</feature>
<feature type="compositionally biased region" description="Basic and acidic residues" evidence="1">
    <location>
        <begin position="591"/>
        <end position="601"/>
    </location>
</feature>
<protein>
    <submittedName>
        <fullName evidence="3">Uncharacterized protein</fullName>
    </submittedName>
</protein>
<feature type="compositionally biased region" description="Pro residues" evidence="1">
    <location>
        <begin position="92"/>
        <end position="113"/>
    </location>
</feature>
<accession>A0AA40EWL3</accession>
<feature type="compositionally biased region" description="Basic and acidic residues" evidence="1">
    <location>
        <begin position="16"/>
        <end position="31"/>
    </location>
</feature>
<feature type="transmembrane region" description="Helical" evidence="2">
    <location>
        <begin position="234"/>
        <end position="256"/>
    </location>
</feature>
<feature type="region of interest" description="Disordered" evidence="1">
    <location>
        <begin position="542"/>
        <end position="601"/>
    </location>
</feature>
<evidence type="ECO:0000256" key="1">
    <source>
        <dbReference type="SAM" id="MobiDB-lite"/>
    </source>
</evidence>
<feature type="compositionally biased region" description="Polar residues" evidence="1">
    <location>
        <begin position="469"/>
        <end position="489"/>
    </location>
</feature>
<dbReference type="AlphaFoldDB" id="A0AA40EWL3"/>
<reference evidence="3" key="1">
    <citation type="submission" date="2023-06" db="EMBL/GenBank/DDBJ databases">
        <title>Genome-scale phylogeny and comparative genomics of the fungal order Sordariales.</title>
        <authorList>
            <consortium name="Lawrence Berkeley National Laboratory"/>
            <person name="Hensen N."/>
            <person name="Bonometti L."/>
            <person name="Westerberg I."/>
            <person name="Brannstrom I.O."/>
            <person name="Guillou S."/>
            <person name="Cros-Aarteil S."/>
            <person name="Calhoun S."/>
            <person name="Haridas S."/>
            <person name="Kuo A."/>
            <person name="Mondo S."/>
            <person name="Pangilinan J."/>
            <person name="Riley R."/>
            <person name="LaButti K."/>
            <person name="Andreopoulos B."/>
            <person name="Lipzen A."/>
            <person name="Chen C."/>
            <person name="Yanf M."/>
            <person name="Daum C."/>
            <person name="Ng V."/>
            <person name="Clum A."/>
            <person name="Steindorff A."/>
            <person name="Ohm R."/>
            <person name="Martin F."/>
            <person name="Silar P."/>
            <person name="Natvig D."/>
            <person name="Lalanne C."/>
            <person name="Gautier V."/>
            <person name="Ament-velasquez S.L."/>
            <person name="Kruys A."/>
            <person name="Hutchinson M.I."/>
            <person name="Powell A.J."/>
            <person name="Barry K."/>
            <person name="Miller A.N."/>
            <person name="Grigoriev I.V."/>
            <person name="Debuchy R."/>
            <person name="Gladieux P."/>
            <person name="Thoren M.H."/>
            <person name="Johannesson H."/>
        </authorList>
    </citation>
    <scope>NUCLEOTIDE SEQUENCE</scope>
    <source>
        <strain evidence="3">SMH3187-1</strain>
    </source>
</reference>
<keyword evidence="4" id="KW-1185">Reference proteome</keyword>
<dbReference type="Proteomes" id="UP001172155">
    <property type="component" value="Unassembled WGS sequence"/>
</dbReference>
<keyword evidence="2" id="KW-0472">Membrane</keyword>
<comment type="caution">
    <text evidence="3">The sequence shown here is derived from an EMBL/GenBank/DDBJ whole genome shotgun (WGS) entry which is preliminary data.</text>
</comment>
<evidence type="ECO:0000313" key="4">
    <source>
        <dbReference type="Proteomes" id="UP001172155"/>
    </source>
</evidence>
<sequence>MENSRRKQRLFAQRPKVREARFLPSFRKKDTDPDEDREEVEGGPPLADLIKGKGKGKGKAVVVNGPLFTIVTTVGPEVTRTIVATSVLTLEPSPPPPPPPPPPPTTTPTPAAAPEPTKALTPLFPVPVLPVQTLTPLVPTRIETQTPQESSSSLVESSSSLIESSSSLVESSTTLVEPSSTTADVAVDVPTTFSTVTIPPGGSTPYAGGSSPEATNGPTGLPAPILSRLSSGQVAGIVAGTAVGFIIILGALLFAMRKWRFGFFRRQNPDGSPSSSQRRMRLSSIFTRNNSPSRQFGYSAYATADRRYSSSTASPFLDRPRQVLAGWLDRVTQLLPTSRAHRTEPMPVVSEKAPPYYGAILTKPKPSRRNLMGRMKDRLPISRPIPPPVPPHDIESSAHYPPPPTITMTPPAEPPRRSIGSIVSTIFNIRRSQGPTPPPKTKGFLAPSTRGRGTPTSDDSTPGAYIFRQSGTSDLSGWTGPATRTSRTDSGAFIAPTALSPPLTHPRYAFGGTERDPFGRVVVRSPIAAGDRRRTVRFSMQRVDSSGQVAGHGRVRVDTSPTSGSGSGSGNLTGSEYARSGTRASLVSDDSGEREREENRI</sequence>
<keyword evidence="2" id="KW-0812">Transmembrane</keyword>
<feature type="region of interest" description="Disordered" evidence="1">
    <location>
        <begin position="194"/>
        <end position="219"/>
    </location>
</feature>
<organism evidence="3 4">
    <name type="scientific">Schizothecium vesticola</name>
    <dbReference type="NCBI Taxonomy" id="314040"/>
    <lineage>
        <taxon>Eukaryota</taxon>
        <taxon>Fungi</taxon>
        <taxon>Dikarya</taxon>
        <taxon>Ascomycota</taxon>
        <taxon>Pezizomycotina</taxon>
        <taxon>Sordariomycetes</taxon>
        <taxon>Sordariomycetidae</taxon>
        <taxon>Sordariales</taxon>
        <taxon>Schizotheciaceae</taxon>
        <taxon>Schizothecium</taxon>
    </lineage>
</organism>
<keyword evidence="2" id="KW-1133">Transmembrane helix</keyword>